<comment type="caution">
    <text evidence="3">The sequence shown here is derived from an EMBL/GenBank/DDBJ whole genome shotgun (WGS) entry which is preliminary data.</text>
</comment>
<dbReference type="Proteomes" id="UP001219518">
    <property type="component" value="Unassembled WGS sequence"/>
</dbReference>
<protein>
    <submittedName>
        <fullName evidence="3">UPF0753 protein</fullName>
    </submittedName>
</protein>
<keyword evidence="1" id="KW-0732">Signal</keyword>
<dbReference type="Gene3D" id="2.10.60.10">
    <property type="entry name" value="CD59"/>
    <property type="match status" value="1"/>
</dbReference>
<dbReference type="CDD" id="cd23599">
    <property type="entry name" value="TFP_LU_ECD_Cold"/>
    <property type="match status" value="1"/>
</dbReference>
<evidence type="ECO:0000313" key="3">
    <source>
        <dbReference type="EMBL" id="KAK3909449.1"/>
    </source>
</evidence>
<evidence type="ECO:0000256" key="1">
    <source>
        <dbReference type="ARBA" id="ARBA00022729"/>
    </source>
</evidence>
<accession>A0AAE1GUY9</accession>
<dbReference type="SUPFAM" id="SSF57302">
    <property type="entry name" value="Snake toxin-like"/>
    <property type="match status" value="1"/>
</dbReference>
<reference evidence="3" key="1">
    <citation type="submission" date="2021-07" db="EMBL/GenBank/DDBJ databases">
        <authorList>
            <person name="Catto M.A."/>
            <person name="Jacobson A."/>
            <person name="Kennedy G."/>
            <person name="Labadie P."/>
            <person name="Hunt B.G."/>
            <person name="Srinivasan R."/>
        </authorList>
    </citation>
    <scope>NUCLEOTIDE SEQUENCE</scope>
    <source>
        <strain evidence="3">PL_HMW_Pooled</strain>
        <tissue evidence="3">Head</tissue>
    </source>
</reference>
<dbReference type="InterPro" id="IPR045860">
    <property type="entry name" value="Snake_toxin-like_sf"/>
</dbReference>
<keyword evidence="4" id="KW-1185">Reference proteome</keyword>
<dbReference type="PANTHER" id="PTHR10036">
    <property type="entry name" value="CD59 GLYCOPROTEIN"/>
    <property type="match status" value="1"/>
</dbReference>
<organism evidence="3 4">
    <name type="scientific">Frankliniella fusca</name>
    <dbReference type="NCBI Taxonomy" id="407009"/>
    <lineage>
        <taxon>Eukaryota</taxon>
        <taxon>Metazoa</taxon>
        <taxon>Ecdysozoa</taxon>
        <taxon>Arthropoda</taxon>
        <taxon>Hexapoda</taxon>
        <taxon>Insecta</taxon>
        <taxon>Pterygota</taxon>
        <taxon>Neoptera</taxon>
        <taxon>Paraneoptera</taxon>
        <taxon>Thysanoptera</taxon>
        <taxon>Terebrantia</taxon>
        <taxon>Thripoidea</taxon>
        <taxon>Thripidae</taxon>
        <taxon>Frankliniella</taxon>
    </lineage>
</organism>
<dbReference type="AlphaFoldDB" id="A0AAE1GUY9"/>
<name>A0AAE1GUY9_9NEOP</name>
<reference evidence="3" key="2">
    <citation type="journal article" date="2023" name="BMC Genomics">
        <title>Pest status, molecular evolution, and epigenetic factors derived from the genome assembly of Frankliniella fusca, a thysanopteran phytovirus vector.</title>
        <authorList>
            <person name="Catto M.A."/>
            <person name="Labadie P.E."/>
            <person name="Jacobson A.L."/>
            <person name="Kennedy G.G."/>
            <person name="Srinivasan R."/>
            <person name="Hunt B.G."/>
        </authorList>
    </citation>
    <scope>NUCLEOTIDE SEQUENCE</scope>
    <source>
        <strain evidence="3">PL_HMW_Pooled</strain>
    </source>
</reference>
<sequence>MSSRQVNIQTESPSRQTTPLLFQPSWGLECYVCDKQKGNDEKCMKTIKVCEPGDDMCFTDIRWGSTPYWELGAPKQYYVSKRCATKNECERERKDRMPYCSYVWYLDWKCSDCCSGDRCNYFVILSGSLAKASAMVLSLSLLSVFAVGRWIIG</sequence>
<evidence type="ECO:0000313" key="4">
    <source>
        <dbReference type="Proteomes" id="UP001219518"/>
    </source>
</evidence>
<proteinExistence type="predicted"/>
<dbReference type="EMBL" id="JAHWGI010000101">
    <property type="protein sequence ID" value="KAK3909449.1"/>
    <property type="molecule type" value="Genomic_DNA"/>
</dbReference>
<keyword evidence="2" id="KW-1015">Disulfide bond</keyword>
<gene>
    <name evidence="3" type="ORF">KUF71_003881</name>
</gene>
<dbReference type="PANTHER" id="PTHR10036:SF3">
    <property type="entry name" value="PROTEIN SLEEPLESS-RELATED"/>
    <property type="match status" value="1"/>
</dbReference>
<evidence type="ECO:0000256" key="2">
    <source>
        <dbReference type="ARBA" id="ARBA00023157"/>
    </source>
</evidence>